<dbReference type="PANTHER" id="PTHR12629">
    <property type="entry name" value="DIPHOSPHOINOSITOL POLYPHOSPHATE PHOSPHOHYDROLASE"/>
    <property type="match status" value="1"/>
</dbReference>
<gene>
    <name evidence="6" type="ORF">GCM10011534_20640</name>
</gene>
<keyword evidence="2" id="KW-0479">Metal-binding</keyword>
<evidence type="ECO:0000313" key="6">
    <source>
        <dbReference type="EMBL" id="GGL98528.1"/>
    </source>
</evidence>
<evidence type="ECO:0000259" key="5">
    <source>
        <dbReference type="PROSITE" id="PS51462"/>
    </source>
</evidence>
<evidence type="ECO:0000256" key="3">
    <source>
        <dbReference type="ARBA" id="ARBA00022801"/>
    </source>
</evidence>
<dbReference type="GO" id="GO:0005737">
    <property type="term" value="C:cytoplasm"/>
    <property type="evidence" value="ECO:0007669"/>
    <property type="project" value="TreeGrafter"/>
</dbReference>
<proteinExistence type="predicted"/>
<comment type="caution">
    <text evidence="6">The sequence shown here is derived from an EMBL/GenBank/DDBJ whole genome shotgun (WGS) entry which is preliminary data.</text>
</comment>
<dbReference type="GO" id="GO:0016462">
    <property type="term" value="F:pyrophosphatase activity"/>
    <property type="evidence" value="ECO:0007669"/>
    <property type="project" value="InterPro"/>
</dbReference>
<dbReference type="GO" id="GO:0046872">
    <property type="term" value="F:metal ion binding"/>
    <property type="evidence" value="ECO:0007669"/>
    <property type="project" value="UniProtKB-KW"/>
</dbReference>
<dbReference type="InterPro" id="IPR000086">
    <property type="entry name" value="NUDIX_hydrolase_dom"/>
</dbReference>
<dbReference type="InterPro" id="IPR047198">
    <property type="entry name" value="DDP-like_NUDIX"/>
</dbReference>
<comment type="cofactor">
    <cofactor evidence="1">
        <name>Mg(2+)</name>
        <dbReference type="ChEBI" id="CHEBI:18420"/>
    </cofactor>
</comment>
<keyword evidence="4" id="KW-0460">Magnesium</keyword>
<dbReference type="EMBL" id="BMLF01000001">
    <property type="protein sequence ID" value="GGL98528.1"/>
    <property type="molecule type" value="Genomic_DNA"/>
</dbReference>
<dbReference type="Gene3D" id="3.90.79.10">
    <property type="entry name" value="Nucleoside Triphosphate Pyrophosphohydrolase"/>
    <property type="match status" value="1"/>
</dbReference>
<sequence length="158" mass="17605">MSLIEHGPLTLPFPPDQMAEVRTQFAALCYRMVGEKPEFLLITSRGTGRWIVPKGWPMAGRTAPGCALREAYEEAGVIGRAAATPLGLYPYTKLLDDGQAVPCAALVFPVRVSALKAEYPEAGQRNRRWFRRKKAARRVEEAALSQIILDFDPARHRL</sequence>
<dbReference type="Pfam" id="PF00293">
    <property type="entry name" value="NUDIX"/>
    <property type="match status" value="1"/>
</dbReference>
<dbReference type="InterPro" id="IPR015797">
    <property type="entry name" value="NUDIX_hydrolase-like_dom_sf"/>
</dbReference>
<accession>A0A917WE03</accession>
<evidence type="ECO:0000313" key="7">
    <source>
        <dbReference type="Proteomes" id="UP000649829"/>
    </source>
</evidence>
<dbReference type="PANTHER" id="PTHR12629:SF0">
    <property type="entry name" value="DIPHOSPHOINOSITOL-POLYPHOSPHATE DIPHOSPHATASE"/>
    <property type="match status" value="1"/>
</dbReference>
<evidence type="ECO:0000256" key="1">
    <source>
        <dbReference type="ARBA" id="ARBA00001946"/>
    </source>
</evidence>
<organism evidence="6 7">
    <name type="scientific">Pseudooceanicola nanhaiensis</name>
    <dbReference type="NCBI Taxonomy" id="375761"/>
    <lineage>
        <taxon>Bacteria</taxon>
        <taxon>Pseudomonadati</taxon>
        <taxon>Pseudomonadota</taxon>
        <taxon>Alphaproteobacteria</taxon>
        <taxon>Rhodobacterales</taxon>
        <taxon>Paracoccaceae</taxon>
        <taxon>Pseudooceanicola</taxon>
    </lineage>
</organism>
<protein>
    <submittedName>
        <fullName evidence="6">NTP pyrophosphohydrolase</fullName>
    </submittedName>
</protein>
<evidence type="ECO:0000256" key="4">
    <source>
        <dbReference type="ARBA" id="ARBA00022842"/>
    </source>
</evidence>
<reference evidence="6" key="1">
    <citation type="journal article" date="2014" name="Int. J. Syst. Evol. Microbiol.">
        <title>Complete genome sequence of Corynebacterium casei LMG S-19264T (=DSM 44701T), isolated from a smear-ripened cheese.</title>
        <authorList>
            <consortium name="US DOE Joint Genome Institute (JGI-PGF)"/>
            <person name="Walter F."/>
            <person name="Albersmeier A."/>
            <person name="Kalinowski J."/>
            <person name="Ruckert C."/>
        </authorList>
    </citation>
    <scope>NUCLEOTIDE SEQUENCE</scope>
    <source>
        <strain evidence="6">CGMCC 1.6293</strain>
    </source>
</reference>
<dbReference type="PROSITE" id="PS51462">
    <property type="entry name" value="NUDIX"/>
    <property type="match status" value="1"/>
</dbReference>
<reference evidence="6" key="2">
    <citation type="submission" date="2020-09" db="EMBL/GenBank/DDBJ databases">
        <authorList>
            <person name="Sun Q."/>
            <person name="Zhou Y."/>
        </authorList>
    </citation>
    <scope>NUCLEOTIDE SEQUENCE</scope>
    <source>
        <strain evidence="6">CGMCC 1.6293</strain>
    </source>
</reference>
<feature type="domain" description="Nudix hydrolase" evidence="5">
    <location>
        <begin position="22"/>
        <end position="152"/>
    </location>
</feature>
<dbReference type="AlphaFoldDB" id="A0A917WE03"/>
<name>A0A917WE03_9RHOB</name>
<dbReference type="SUPFAM" id="SSF55811">
    <property type="entry name" value="Nudix"/>
    <property type="match status" value="1"/>
</dbReference>
<dbReference type="CDD" id="cd04666">
    <property type="entry name" value="NUDIX_DIPP2_like_Nudt4"/>
    <property type="match status" value="1"/>
</dbReference>
<dbReference type="Proteomes" id="UP000649829">
    <property type="component" value="Unassembled WGS sequence"/>
</dbReference>
<keyword evidence="7" id="KW-1185">Reference proteome</keyword>
<dbReference type="RefSeq" id="WP_308423348.1">
    <property type="nucleotide sequence ID" value="NZ_BMLF01000001.1"/>
</dbReference>
<keyword evidence="3" id="KW-0378">Hydrolase</keyword>
<evidence type="ECO:0000256" key="2">
    <source>
        <dbReference type="ARBA" id="ARBA00022723"/>
    </source>
</evidence>